<dbReference type="GO" id="GO:0006811">
    <property type="term" value="P:monoatomic ion transport"/>
    <property type="evidence" value="ECO:0007669"/>
    <property type="project" value="UniProtKB-KW"/>
</dbReference>
<proteinExistence type="inferred from homology"/>
<evidence type="ECO:0000256" key="3">
    <source>
        <dbReference type="ARBA" id="ARBA00010199"/>
    </source>
</evidence>
<comment type="similarity">
    <text evidence="3">Belongs to the multi antimicrobial extrusion (MATE) (TC 2.A.66.1) family.</text>
</comment>
<evidence type="ECO:0000313" key="14">
    <source>
        <dbReference type="EMBL" id="OLU47987.1"/>
    </source>
</evidence>
<keyword evidence="10" id="KW-0406">Ion transport</keyword>
<evidence type="ECO:0000256" key="5">
    <source>
        <dbReference type="ARBA" id="ARBA00022448"/>
    </source>
</evidence>
<sequence>MRMKKSQIVMSEGSIWKNMLLFTMPIFIGQLFQQFYNTADSLIVGNYLGSKALAAVSSSGNLIFLMVGFFNGMSLGAGVVISKLFGAKDERRMKQMIYTTIALSFLIGIVLTILGRWLSPLLLVWMQTPSDVMEQSNLYFSIYFLGSLGLILYNFLSGIMRAVGDSTTPLYFLILSSLLNIALDLFFILVWKMGVDGAAWATILAQFVSAFLLLIWMQKKGASYSIELKKIRFYPGCLKEILVYGLPTGVQNSIISFANVIVQSNINAFGAMAMAGCGAYSKLEGFAFLPIMSFNMALSTFVSQNIGANQLSRCKKGANFGILCSMLSAEIVGLLFMLFARELIGLFDSNKEVIEFGAQRAWCNCGFYFLLAYSHAAAAILRGYGKPMIPMYVMLLFWCVLRVSFLMVTGYLFHDIQFVYWVYPLTWASSSIVFYFYLKQRIFALM</sequence>
<evidence type="ECO:0000256" key="6">
    <source>
        <dbReference type="ARBA" id="ARBA00022449"/>
    </source>
</evidence>
<keyword evidence="7" id="KW-1003">Cell membrane</keyword>
<dbReference type="Proteomes" id="UP000186705">
    <property type="component" value="Unassembled WGS sequence"/>
</dbReference>
<dbReference type="GO" id="GO:0042910">
    <property type="term" value="F:xenobiotic transmembrane transporter activity"/>
    <property type="evidence" value="ECO:0007669"/>
    <property type="project" value="InterPro"/>
</dbReference>
<dbReference type="Pfam" id="PF01554">
    <property type="entry name" value="MatE"/>
    <property type="match status" value="2"/>
</dbReference>
<evidence type="ECO:0000256" key="2">
    <source>
        <dbReference type="ARBA" id="ARBA00004651"/>
    </source>
</evidence>
<feature type="transmembrane region" description="Helical" evidence="13">
    <location>
        <begin position="138"/>
        <end position="156"/>
    </location>
</feature>
<keyword evidence="11 13" id="KW-0472">Membrane</keyword>
<keyword evidence="9 13" id="KW-1133">Transmembrane helix</keyword>
<evidence type="ECO:0000256" key="9">
    <source>
        <dbReference type="ARBA" id="ARBA00022989"/>
    </source>
</evidence>
<dbReference type="GO" id="GO:0005886">
    <property type="term" value="C:plasma membrane"/>
    <property type="evidence" value="ECO:0007669"/>
    <property type="project" value="UniProtKB-SubCell"/>
</dbReference>
<dbReference type="NCBIfam" id="TIGR00797">
    <property type="entry name" value="matE"/>
    <property type="match status" value="1"/>
</dbReference>
<dbReference type="AlphaFoldDB" id="A0A1U7NQS6"/>
<evidence type="ECO:0000256" key="4">
    <source>
        <dbReference type="ARBA" id="ARBA00020268"/>
    </source>
</evidence>
<organism evidence="14 15">
    <name type="scientific">Dubosiella newyorkensis</name>
    <dbReference type="NCBI Taxonomy" id="1862672"/>
    <lineage>
        <taxon>Bacteria</taxon>
        <taxon>Bacillati</taxon>
        <taxon>Bacillota</taxon>
        <taxon>Erysipelotrichia</taxon>
        <taxon>Erysipelotrichales</taxon>
        <taxon>Erysipelotrichaceae</taxon>
        <taxon>Dubosiella</taxon>
    </lineage>
</organism>
<gene>
    <name evidence="14" type="ORF">BO225_00270</name>
</gene>
<dbReference type="STRING" id="1862672.BO225_00270"/>
<keyword evidence="6" id="KW-0050">Antiport</keyword>
<evidence type="ECO:0000256" key="13">
    <source>
        <dbReference type="SAM" id="Phobius"/>
    </source>
</evidence>
<dbReference type="PIRSF" id="PIRSF006603">
    <property type="entry name" value="DinF"/>
    <property type="match status" value="1"/>
</dbReference>
<dbReference type="InterPro" id="IPR048279">
    <property type="entry name" value="MdtK-like"/>
</dbReference>
<protein>
    <recommendedName>
        <fullName evidence="4">Probable multidrug resistance protein NorM</fullName>
    </recommendedName>
    <alternativeName>
        <fullName evidence="12">Multidrug-efflux transporter</fullName>
    </alternativeName>
</protein>
<feature type="transmembrane region" description="Helical" evidence="13">
    <location>
        <begin position="97"/>
        <end position="118"/>
    </location>
</feature>
<dbReference type="EMBL" id="MPKA01000020">
    <property type="protein sequence ID" value="OLU47987.1"/>
    <property type="molecule type" value="Genomic_DNA"/>
</dbReference>
<dbReference type="InterPro" id="IPR002528">
    <property type="entry name" value="MATE_fam"/>
</dbReference>
<feature type="transmembrane region" description="Helical" evidence="13">
    <location>
        <begin position="168"/>
        <end position="191"/>
    </location>
</feature>
<dbReference type="PANTHER" id="PTHR43298">
    <property type="entry name" value="MULTIDRUG RESISTANCE PROTEIN NORM-RELATED"/>
    <property type="match status" value="1"/>
</dbReference>
<feature type="transmembrane region" description="Helical" evidence="13">
    <location>
        <begin position="418"/>
        <end position="438"/>
    </location>
</feature>
<evidence type="ECO:0000256" key="10">
    <source>
        <dbReference type="ARBA" id="ARBA00023065"/>
    </source>
</evidence>
<comment type="caution">
    <text evidence="14">The sequence shown here is derived from an EMBL/GenBank/DDBJ whole genome shotgun (WGS) entry which is preliminary data.</text>
</comment>
<feature type="transmembrane region" description="Helical" evidence="13">
    <location>
        <begin position="393"/>
        <end position="412"/>
    </location>
</feature>
<evidence type="ECO:0000313" key="15">
    <source>
        <dbReference type="Proteomes" id="UP000186705"/>
    </source>
</evidence>
<keyword evidence="8 13" id="KW-0812">Transmembrane</keyword>
<name>A0A1U7NQS6_9FIRM</name>
<evidence type="ECO:0000256" key="11">
    <source>
        <dbReference type="ARBA" id="ARBA00023136"/>
    </source>
</evidence>
<keyword evidence="5" id="KW-0813">Transport</keyword>
<reference evidence="14 15" key="1">
    <citation type="submission" date="2016-11" db="EMBL/GenBank/DDBJ databases">
        <title>Description of two novel members of the family Erysipelotrichaceae: Ileibacterium lipovorans gen. nov., sp. nov. and Dubosiella newyorkensis, gen. nov., sp. nov.</title>
        <authorList>
            <person name="Cox L.M."/>
            <person name="Sohn J."/>
            <person name="Tyrrell K.L."/>
            <person name="Citron D.M."/>
            <person name="Lawson P.A."/>
            <person name="Patel N.B."/>
            <person name="Iizumi T."/>
            <person name="Perez-Perez G.I."/>
            <person name="Goldstein E.J."/>
            <person name="Blaser M.J."/>
        </authorList>
    </citation>
    <scope>NUCLEOTIDE SEQUENCE [LARGE SCALE GENOMIC DNA]</scope>
    <source>
        <strain evidence="14 15">NYU-BL-A4</strain>
    </source>
</reference>
<feature type="transmembrane region" description="Helical" evidence="13">
    <location>
        <begin position="63"/>
        <end position="85"/>
    </location>
</feature>
<evidence type="ECO:0000256" key="8">
    <source>
        <dbReference type="ARBA" id="ARBA00022692"/>
    </source>
</evidence>
<evidence type="ECO:0000256" key="12">
    <source>
        <dbReference type="ARBA" id="ARBA00031636"/>
    </source>
</evidence>
<feature type="transmembrane region" description="Helical" evidence="13">
    <location>
        <begin position="320"/>
        <end position="339"/>
    </location>
</feature>
<dbReference type="PANTHER" id="PTHR43298:SF2">
    <property type="entry name" value="FMN_FAD EXPORTER YEEO-RELATED"/>
    <property type="match status" value="1"/>
</dbReference>
<dbReference type="GO" id="GO:0015297">
    <property type="term" value="F:antiporter activity"/>
    <property type="evidence" value="ECO:0007669"/>
    <property type="project" value="UniProtKB-KW"/>
</dbReference>
<comment type="function">
    <text evidence="1">Multidrug efflux pump.</text>
</comment>
<feature type="transmembrane region" description="Helical" evidence="13">
    <location>
        <begin position="197"/>
        <end position="216"/>
    </location>
</feature>
<keyword evidence="15" id="KW-1185">Reference proteome</keyword>
<accession>A0A1U7NQS6</accession>
<evidence type="ECO:0000256" key="1">
    <source>
        <dbReference type="ARBA" id="ARBA00003408"/>
    </source>
</evidence>
<feature type="transmembrane region" description="Helical" evidence="13">
    <location>
        <begin position="359"/>
        <end position="381"/>
    </location>
</feature>
<comment type="subcellular location">
    <subcellularLocation>
        <location evidence="2">Cell membrane</location>
        <topology evidence="2">Multi-pass membrane protein</topology>
    </subcellularLocation>
</comment>
<dbReference type="InterPro" id="IPR050222">
    <property type="entry name" value="MATE_MdtK"/>
</dbReference>
<dbReference type="CDD" id="cd13138">
    <property type="entry name" value="MATE_yoeA_like"/>
    <property type="match status" value="1"/>
</dbReference>
<evidence type="ECO:0000256" key="7">
    <source>
        <dbReference type="ARBA" id="ARBA00022475"/>
    </source>
</evidence>